<dbReference type="EMBL" id="BFAZ01000009">
    <property type="protein sequence ID" value="GBF43476.1"/>
    <property type="molecule type" value="Genomic_DNA"/>
</dbReference>
<keyword evidence="3" id="KW-1185">Reference proteome</keyword>
<evidence type="ECO:0000313" key="2">
    <source>
        <dbReference type="EMBL" id="GBF43476.1"/>
    </source>
</evidence>
<dbReference type="AlphaFoldDB" id="A0A2P2DFQ6"/>
<keyword evidence="1" id="KW-0732">Signal</keyword>
<dbReference type="RefSeq" id="WP_167396533.1">
    <property type="nucleotide sequence ID" value="NZ_BFAZ01000009.1"/>
</dbReference>
<protein>
    <submittedName>
        <fullName evidence="2">Lipoprotein</fullName>
    </submittedName>
</protein>
<evidence type="ECO:0000256" key="1">
    <source>
        <dbReference type="SAM" id="SignalP"/>
    </source>
</evidence>
<sequence>MNFLATKFKTLLLLALLGGLTFQCEKKEDNQDTVTIAALAAIFSSAGDCTVNAPPRASINTFTTAITANGSGTISQTGTVPVVAHKNAALKLTAKNTTAVAFSGGSAFLIVYQSSSCPLTTSTTSGFATTSLSASSEFTNSYLLSNSGTITFNTAGDYYIFIYAIPSRGQTANLSYTVTNL</sequence>
<proteinExistence type="predicted"/>
<reference evidence="3" key="1">
    <citation type="journal article" date="2019" name="Microbiol. Immunol.">
        <title>Molecular and phenotypic characterization of Leptospira johnsonii sp. nov., Leptospira ellinghausenii sp. nov. and Leptospira ryugenii sp. nov. isolated from soil and water in Japan.</title>
        <authorList>
            <person name="Masuzawa T."/>
            <person name="Saito M."/>
            <person name="Nakao R."/>
            <person name="Nikaido Y."/>
            <person name="Matsumoto M."/>
            <person name="Ogawa M."/>
            <person name="Yokoyama M."/>
            <person name="Hidaka Y."/>
            <person name="Tomita J."/>
            <person name="Sakakibara K."/>
            <person name="Suzuki K."/>
            <person name="Yasuda S."/>
            <person name="Sato H."/>
            <person name="Yamaguchi M."/>
            <person name="Yoshida S.I."/>
            <person name="Koizumi N."/>
            <person name="Kawamura Y."/>
        </authorList>
    </citation>
    <scope>NUCLEOTIDE SEQUENCE [LARGE SCALE GENOMIC DNA]</scope>
    <source>
        <strain evidence="3">E18</strain>
    </source>
</reference>
<comment type="caution">
    <text evidence="2">The sequence shown here is derived from an EMBL/GenBank/DDBJ whole genome shotgun (WGS) entry which is preliminary data.</text>
</comment>
<feature type="chain" id="PRO_5015103128" evidence="1">
    <location>
        <begin position="27"/>
        <end position="181"/>
    </location>
</feature>
<organism evidence="2 3">
    <name type="scientific">Leptospira ellinghausenii</name>
    <dbReference type="NCBI Taxonomy" id="1917822"/>
    <lineage>
        <taxon>Bacteria</taxon>
        <taxon>Pseudomonadati</taxon>
        <taxon>Spirochaetota</taxon>
        <taxon>Spirochaetia</taxon>
        <taxon>Leptospirales</taxon>
        <taxon>Leptospiraceae</taxon>
        <taxon>Leptospira</taxon>
    </lineage>
</organism>
<dbReference type="Proteomes" id="UP000245206">
    <property type="component" value="Unassembled WGS sequence"/>
</dbReference>
<keyword evidence="2" id="KW-0449">Lipoprotein</keyword>
<dbReference type="NCBIfam" id="NF047708">
    <property type="entry name" value="LIC20153_fam"/>
    <property type="match status" value="1"/>
</dbReference>
<gene>
    <name evidence="2" type="ORF">LPTSP2_27770</name>
</gene>
<evidence type="ECO:0000313" key="3">
    <source>
        <dbReference type="Proteomes" id="UP000245206"/>
    </source>
</evidence>
<feature type="signal peptide" evidence="1">
    <location>
        <begin position="1"/>
        <end position="26"/>
    </location>
</feature>
<name>A0A2P2DFQ6_9LEPT</name>
<accession>A0A2P2DFQ6</accession>